<dbReference type="Proteomes" id="UP000215002">
    <property type="component" value="Chromosome"/>
</dbReference>
<reference evidence="1 2" key="1">
    <citation type="submission" date="2017-08" db="EMBL/GenBank/DDBJ databases">
        <title>Complete genome sequence of Mucilaginibacter sp. strain BJC16-A31.</title>
        <authorList>
            <consortium name="Henan University of Science and Technology"/>
            <person name="You X."/>
        </authorList>
    </citation>
    <scope>NUCLEOTIDE SEQUENCE [LARGE SCALE GENOMIC DNA]</scope>
    <source>
        <strain evidence="1 2">BJC16-A31</strain>
    </source>
</reference>
<name>A0A223NX17_9SPHI</name>
<organism evidence="1 2">
    <name type="scientific">Mucilaginibacter xinganensis</name>
    <dbReference type="NCBI Taxonomy" id="1234841"/>
    <lineage>
        <taxon>Bacteria</taxon>
        <taxon>Pseudomonadati</taxon>
        <taxon>Bacteroidota</taxon>
        <taxon>Sphingobacteriia</taxon>
        <taxon>Sphingobacteriales</taxon>
        <taxon>Sphingobacteriaceae</taxon>
        <taxon>Mucilaginibacter</taxon>
    </lineage>
</organism>
<proteinExistence type="predicted"/>
<dbReference type="KEGG" id="muc:MuYL_2530"/>
<dbReference type="AlphaFoldDB" id="A0A223NX17"/>
<keyword evidence="2" id="KW-1185">Reference proteome</keyword>
<protein>
    <submittedName>
        <fullName evidence="1">Uncharacterized protein</fullName>
    </submittedName>
</protein>
<gene>
    <name evidence="1" type="ORF">MuYL_2530</name>
</gene>
<dbReference type="RefSeq" id="WP_094570775.1">
    <property type="nucleotide sequence ID" value="NZ_CP022743.1"/>
</dbReference>
<sequence length="111" mass="12608">MTGICAISHEGGWSISNDTIFDADKHLVVEGEKRYSKQILTIKINCIFDVSGQLIEGDKVECLFKSDDDKKYAFIGTVKSRGKQLTVIHELLKSERYEQILNKIKNHGKHN</sequence>
<dbReference type="EMBL" id="CP022743">
    <property type="protein sequence ID" value="ASU34417.1"/>
    <property type="molecule type" value="Genomic_DNA"/>
</dbReference>
<accession>A0A223NX17</accession>
<evidence type="ECO:0000313" key="1">
    <source>
        <dbReference type="EMBL" id="ASU34417.1"/>
    </source>
</evidence>
<evidence type="ECO:0000313" key="2">
    <source>
        <dbReference type="Proteomes" id="UP000215002"/>
    </source>
</evidence>